<keyword evidence="9" id="KW-1185">Reference proteome</keyword>
<dbReference type="RefSeq" id="WP_145270956.1">
    <property type="nucleotide sequence ID" value="NZ_CP036272.1"/>
</dbReference>
<keyword evidence="4 6" id="KW-1133">Transmembrane helix</keyword>
<feature type="domain" description="Type II secretion system protein GspF" evidence="7">
    <location>
        <begin position="164"/>
        <end position="291"/>
    </location>
</feature>
<keyword evidence="2" id="KW-1003">Cell membrane</keyword>
<evidence type="ECO:0000256" key="2">
    <source>
        <dbReference type="ARBA" id="ARBA00022475"/>
    </source>
</evidence>
<evidence type="ECO:0000313" key="8">
    <source>
        <dbReference type="EMBL" id="QDT59225.1"/>
    </source>
</evidence>
<feature type="transmembrane region" description="Helical" evidence="6">
    <location>
        <begin position="118"/>
        <end position="145"/>
    </location>
</feature>
<dbReference type="PANTHER" id="PTHR35007">
    <property type="entry name" value="INTEGRAL MEMBRANE PROTEIN-RELATED"/>
    <property type="match status" value="1"/>
</dbReference>
<evidence type="ECO:0000256" key="6">
    <source>
        <dbReference type="SAM" id="Phobius"/>
    </source>
</evidence>
<dbReference type="PANTHER" id="PTHR35007:SF2">
    <property type="entry name" value="PILUS ASSEMBLE PROTEIN"/>
    <property type="match status" value="1"/>
</dbReference>
<proteinExistence type="predicted"/>
<evidence type="ECO:0000259" key="7">
    <source>
        <dbReference type="Pfam" id="PF00482"/>
    </source>
</evidence>
<comment type="subcellular location">
    <subcellularLocation>
        <location evidence="1">Cell membrane</location>
        <topology evidence="1">Multi-pass membrane protein</topology>
    </subcellularLocation>
</comment>
<dbReference type="EMBL" id="CP036272">
    <property type="protein sequence ID" value="QDT59225.1"/>
    <property type="molecule type" value="Genomic_DNA"/>
</dbReference>
<feature type="transmembrane region" description="Helical" evidence="6">
    <location>
        <begin position="265"/>
        <end position="292"/>
    </location>
</feature>
<gene>
    <name evidence="8" type="ORF">SV7mr_17320</name>
</gene>
<evidence type="ECO:0000256" key="3">
    <source>
        <dbReference type="ARBA" id="ARBA00022692"/>
    </source>
</evidence>
<feature type="transmembrane region" description="Helical" evidence="6">
    <location>
        <begin position="6"/>
        <end position="24"/>
    </location>
</feature>
<dbReference type="OrthoDB" id="264722at2"/>
<keyword evidence="5 6" id="KW-0472">Membrane</keyword>
<dbReference type="GO" id="GO:0005886">
    <property type="term" value="C:plasma membrane"/>
    <property type="evidence" value="ECO:0007669"/>
    <property type="project" value="UniProtKB-SubCell"/>
</dbReference>
<dbReference type="InterPro" id="IPR018076">
    <property type="entry name" value="T2SS_GspF_dom"/>
</dbReference>
<name>A0A517SSX4_9BACT</name>
<evidence type="ECO:0000313" key="9">
    <source>
        <dbReference type="Proteomes" id="UP000315003"/>
    </source>
</evidence>
<sequence>MYPALFALSMIVLSLTGVTLWHYVSMRWSVSERLHDHEAEAEAVREALERQSRLDAKPMFGIQAWLFRAGYRGRWASVIFWSATAGMFLLGSSVWYQLYRTGTIALAADTVGGIPGGVGNVMVPFVLGAPWFFVVVLTLAPTLVVRSVRRRRVQQIEQDLPLLLDLLNTLSQAGVGFDSALEQVLIAGSKDRPLTIEMRTFQADNLAGRSRIESLRRLMRRVEVTMFSTFISAIVQAEQVGAGVGETLKIQAGEMRSRRREKASAAAMAVPTLLVAPMVIGFLPGIFVVLIGPMVYEAFGAMGQTFRGATGQ</sequence>
<evidence type="ECO:0000256" key="5">
    <source>
        <dbReference type="ARBA" id="ARBA00023136"/>
    </source>
</evidence>
<protein>
    <submittedName>
        <fullName evidence="8">Bacterial type II secretion system protein F domain protein</fullName>
    </submittedName>
</protein>
<dbReference type="AlphaFoldDB" id="A0A517SSX4"/>
<keyword evidence="3 6" id="KW-0812">Transmembrane</keyword>
<feature type="transmembrane region" description="Helical" evidence="6">
    <location>
        <begin position="78"/>
        <end position="98"/>
    </location>
</feature>
<evidence type="ECO:0000256" key="1">
    <source>
        <dbReference type="ARBA" id="ARBA00004651"/>
    </source>
</evidence>
<reference evidence="8 9" key="1">
    <citation type="submission" date="2019-02" db="EMBL/GenBank/DDBJ databases">
        <title>Deep-cultivation of Planctomycetes and their phenomic and genomic characterization uncovers novel biology.</title>
        <authorList>
            <person name="Wiegand S."/>
            <person name="Jogler M."/>
            <person name="Boedeker C."/>
            <person name="Pinto D."/>
            <person name="Vollmers J."/>
            <person name="Rivas-Marin E."/>
            <person name="Kohn T."/>
            <person name="Peeters S.H."/>
            <person name="Heuer A."/>
            <person name="Rast P."/>
            <person name="Oberbeckmann S."/>
            <person name="Bunk B."/>
            <person name="Jeske O."/>
            <person name="Meyerdierks A."/>
            <person name="Storesund J.E."/>
            <person name="Kallscheuer N."/>
            <person name="Luecker S."/>
            <person name="Lage O.M."/>
            <person name="Pohl T."/>
            <person name="Merkel B.J."/>
            <person name="Hornburger P."/>
            <person name="Mueller R.-W."/>
            <person name="Bruemmer F."/>
            <person name="Labrenz M."/>
            <person name="Spormann A.M."/>
            <person name="Op den Camp H."/>
            <person name="Overmann J."/>
            <person name="Amann R."/>
            <person name="Jetten M.S.M."/>
            <person name="Mascher T."/>
            <person name="Medema M.H."/>
            <person name="Devos D.P."/>
            <person name="Kaster A.-K."/>
            <person name="Ovreas L."/>
            <person name="Rohde M."/>
            <person name="Galperin M.Y."/>
            <person name="Jogler C."/>
        </authorList>
    </citation>
    <scope>NUCLEOTIDE SEQUENCE [LARGE SCALE GENOMIC DNA]</scope>
    <source>
        <strain evidence="8 9">SV_7m_r</strain>
    </source>
</reference>
<organism evidence="8 9">
    <name type="scientific">Stieleria bergensis</name>
    <dbReference type="NCBI Taxonomy" id="2528025"/>
    <lineage>
        <taxon>Bacteria</taxon>
        <taxon>Pseudomonadati</taxon>
        <taxon>Planctomycetota</taxon>
        <taxon>Planctomycetia</taxon>
        <taxon>Pirellulales</taxon>
        <taxon>Pirellulaceae</taxon>
        <taxon>Stieleria</taxon>
    </lineage>
</organism>
<dbReference type="Pfam" id="PF00482">
    <property type="entry name" value="T2SSF"/>
    <property type="match status" value="1"/>
</dbReference>
<dbReference type="Proteomes" id="UP000315003">
    <property type="component" value="Chromosome"/>
</dbReference>
<accession>A0A517SSX4</accession>
<evidence type="ECO:0000256" key="4">
    <source>
        <dbReference type="ARBA" id="ARBA00022989"/>
    </source>
</evidence>